<sequence>MKSDGEIMEILEAYDLTKSFRAAAVLAGCSHHTVAKHVAARTAGKPLAEPVSREKITDEYLPKIEELVEKTRGRIRADVAHQKLVGMGFEGSERSTRRAIAQVKDAWKLGRVRVHRPWITEPGGWLQYDFGDGPSIDGVKTVLFVAWLAWSRFRIVIALRDRTAPSVFAALDRCFRIIGGAPVYILTDNEKTVTVSHVAGVPVRNLQTVDFARYYGVTVLTCQPADPASKGGVENAVKVAKADIVPKDTNLREAYGSFAEVEAACEEFMAHINAREHRSTKRKPALMLAEEVLRLHRVPDDAHTVSFGLARTVPPNTPMVTFNNAMYSVPSHLLGQRVFVRSHGAGPDEKVVIVHHGVNGPVEVARHGSARPGSPAINDDHFPGYVERIPGDYTPRARTGAEAEFLAIGGGAVTWLKEAAAVGTQRINVKMAEAVSLAKIAGVIDVDRALGTAAIHGRFAHGDLSSILQAGRANITTHTANEGTSLTQGTGAWAAITTTTATVSEVKQ</sequence>
<dbReference type="GO" id="GO:0003676">
    <property type="term" value="F:nucleic acid binding"/>
    <property type="evidence" value="ECO:0007669"/>
    <property type="project" value="InterPro"/>
</dbReference>
<dbReference type="SUPFAM" id="SSF53098">
    <property type="entry name" value="Ribonuclease H-like"/>
    <property type="match status" value="1"/>
</dbReference>
<dbReference type="InterPro" id="IPR001584">
    <property type="entry name" value="Integrase_cat-core"/>
</dbReference>
<reference evidence="4 5" key="2">
    <citation type="journal article" date="2016" name="J. Biotechnol.">
        <title>Complete genome sequence of Arthrobacter alpinus ERGS4:06, a yellow pigmented bacterium tolerant to cold and radiations isolated from Sikkim Himalaya.</title>
        <authorList>
            <person name="Kumar R."/>
            <person name="Singh D."/>
            <person name="Swarnkar M.K."/>
            <person name="Singh A.K."/>
            <person name="Kumar S."/>
        </authorList>
    </citation>
    <scope>NUCLEOTIDE SEQUENCE [LARGE SCALE GENOMIC DNA]</scope>
    <source>
        <strain evidence="4 5">ERGS4:06</strain>
    </source>
</reference>
<evidence type="ECO:0000313" key="2">
    <source>
        <dbReference type="EMBL" id="ALO65806.1"/>
    </source>
</evidence>
<evidence type="ECO:0000313" key="5">
    <source>
        <dbReference type="Proteomes" id="UP000059574"/>
    </source>
</evidence>
<evidence type="ECO:0000259" key="1">
    <source>
        <dbReference type="PROSITE" id="PS50994"/>
    </source>
</evidence>
<dbReference type="EMBL" id="CP013200">
    <property type="protein sequence ID" value="ALO65806.1"/>
    <property type="molecule type" value="Genomic_DNA"/>
</dbReference>
<dbReference type="EMBL" id="CP013200">
    <property type="protein sequence ID" value="ALO67035.1"/>
    <property type="molecule type" value="Genomic_DNA"/>
</dbReference>
<dbReference type="Pfam" id="PF00665">
    <property type="entry name" value="rve"/>
    <property type="match status" value="1"/>
</dbReference>
<dbReference type="AlphaFoldDB" id="A0A0S2M0R7"/>
<accession>A0A0S2M0R7</accession>
<reference evidence="5" key="1">
    <citation type="submission" date="2015-11" db="EMBL/GenBank/DDBJ databases">
        <authorList>
            <person name="Kumar R."/>
            <person name="Singh D."/>
            <person name="Swarnkar M.K."/>
            <person name="Singh A.K."/>
            <person name="Kumar S."/>
        </authorList>
    </citation>
    <scope>NUCLEOTIDE SEQUENCE [LARGE SCALE GENOMIC DNA]</scope>
    <source>
        <strain evidence="5">ERGS4:06</strain>
    </source>
</reference>
<dbReference type="InterPro" id="IPR036397">
    <property type="entry name" value="RNaseH_sf"/>
</dbReference>
<dbReference type="Proteomes" id="UP000059574">
    <property type="component" value="Chromosome"/>
</dbReference>
<dbReference type="NCBIfam" id="NF033546">
    <property type="entry name" value="transpos_IS21"/>
    <property type="match status" value="1"/>
</dbReference>
<gene>
    <name evidence="2" type="ORF">AS189_03995</name>
    <name evidence="3" type="ORF">AS189_09350</name>
    <name evidence="4" type="ORF">AS189_11680</name>
</gene>
<proteinExistence type="predicted"/>
<organism evidence="4 5">
    <name type="scientific">Arthrobacter alpinus</name>
    <dbReference type="NCBI Taxonomy" id="656366"/>
    <lineage>
        <taxon>Bacteria</taxon>
        <taxon>Bacillati</taxon>
        <taxon>Actinomycetota</taxon>
        <taxon>Actinomycetes</taxon>
        <taxon>Micrococcales</taxon>
        <taxon>Micrococcaceae</taxon>
        <taxon>Arthrobacter</taxon>
    </lineage>
</organism>
<evidence type="ECO:0000313" key="3">
    <source>
        <dbReference type="EMBL" id="ALO66659.1"/>
    </source>
</evidence>
<dbReference type="EMBL" id="CP013200">
    <property type="protein sequence ID" value="ALO66659.1"/>
    <property type="molecule type" value="Genomic_DNA"/>
</dbReference>
<feature type="domain" description="Integrase catalytic" evidence="1">
    <location>
        <begin position="113"/>
        <end position="292"/>
    </location>
</feature>
<protein>
    <submittedName>
        <fullName evidence="4">Transposase</fullName>
    </submittedName>
</protein>
<evidence type="ECO:0000313" key="4">
    <source>
        <dbReference type="EMBL" id="ALO67035.1"/>
    </source>
</evidence>
<dbReference type="RefSeq" id="WP_062286435.1">
    <property type="nucleotide sequence ID" value="NZ_CP013200.1"/>
</dbReference>
<dbReference type="InterPro" id="IPR012337">
    <property type="entry name" value="RNaseH-like_sf"/>
</dbReference>
<dbReference type="PANTHER" id="PTHR35004">
    <property type="entry name" value="TRANSPOSASE RV3428C-RELATED"/>
    <property type="match status" value="1"/>
</dbReference>
<name>A0A0S2M0R7_9MICC</name>
<dbReference type="Gene3D" id="3.30.420.10">
    <property type="entry name" value="Ribonuclease H-like superfamily/Ribonuclease H"/>
    <property type="match status" value="1"/>
</dbReference>
<dbReference type="PROSITE" id="PS50994">
    <property type="entry name" value="INTEGRASE"/>
    <property type="match status" value="1"/>
</dbReference>
<dbReference type="GO" id="GO:0015074">
    <property type="term" value="P:DNA integration"/>
    <property type="evidence" value="ECO:0007669"/>
    <property type="project" value="InterPro"/>
</dbReference>
<dbReference type="OrthoDB" id="92877at2"/>